<evidence type="ECO:0000256" key="4">
    <source>
        <dbReference type="ARBA" id="ARBA00011738"/>
    </source>
</evidence>
<dbReference type="Proteomes" id="UP000245680">
    <property type="component" value="Unassembled WGS sequence"/>
</dbReference>
<evidence type="ECO:0000256" key="6">
    <source>
        <dbReference type="ARBA" id="ARBA00022723"/>
    </source>
</evidence>
<feature type="domain" description="SsuA/THI5-like" evidence="13">
    <location>
        <begin position="40"/>
        <end position="256"/>
    </location>
</feature>
<keyword evidence="12" id="KW-0732">Signal</keyword>
<dbReference type="Gene3D" id="3.40.190.10">
    <property type="entry name" value="Periplasmic binding protein-like II"/>
    <property type="match status" value="2"/>
</dbReference>
<name>A0A2V2LF40_9RHOB</name>
<comment type="subunit">
    <text evidence="4">Homodimer.</text>
</comment>
<feature type="chain" id="PRO_5015842496" description="Thiamine pyrimidine synthase" evidence="12">
    <location>
        <begin position="25"/>
        <end position="339"/>
    </location>
</feature>
<comment type="similarity">
    <text evidence="3">Belongs to the NMT1/THI5 family.</text>
</comment>
<evidence type="ECO:0000256" key="1">
    <source>
        <dbReference type="ARBA" id="ARBA00003469"/>
    </source>
</evidence>
<dbReference type="Pfam" id="PF09084">
    <property type="entry name" value="NMT1"/>
    <property type="match status" value="1"/>
</dbReference>
<dbReference type="GO" id="GO:0016740">
    <property type="term" value="F:transferase activity"/>
    <property type="evidence" value="ECO:0007669"/>
    <property type="project" value="UniProtKB-KW"/>
</dbReference>
<dbReference type="GO" id="GO:0009228">
    <property type="term" value="P:thiamine biosynthetic process"/>
    <property type="evidence" value="ECO:0007669"/>
    <property type="project" value="UniProtKB-KW"/>
</dbReference>
<evidence type="ECO:0000256" key="3">
    <source>
        <dbReference type="ARBA" id="ARBA00009406"/>
    </source>
</evidence>
<feature type="signal peptide" evidence="12">
    <location>
        <begin position="1"/>
        <end position="24"/>
    </location>
</feature>
<evidence type="ECO:0000313" key="15">
    <source>
        <dbReference type="Proteomes" id="UP000245680"/>
    </source>
</evidence>
<evidence type="ECO:0000256" key="2">
    <source>
        <dbReference type="ARBA" id="ARBA00004948"/>
    </source>
</evidence>
<keyword evidence="5" id="KW-0808">Transferase</keyword>
<comment type="catalytic activity">
    <reaction evidence="11">
        <text>N(6)-(pyridoxal phosphate)-L-lysyl-[4-amino-5-hydroxymethyl-2-methylpyrimidine phosphate synthase] + L-histidyl-[4-amino-5-hydroxymethyl-2-methylpyrimidine phosphate synthase] + 2 Fe(3+) + 4 H2O = L-lysyl-[4-amino-5-hydroxymethyl-2-methylpyrimidine phosphate synthase] + (2S)-2-amino-5-hydroxy-4-oxopentanoyl-[4-amino-5-hydroxymethyl-2-methylpyrimidine phosphate synthase] + 4-amino-2-methyl-5-(phosphooxymethyl)pyrimidine + 3-oxopropanoate + 2 Fe(2+) + 2 H(+)</text>
        <dbReference type="Rhea" id="RHEA:65756"/>
        <dbReference type="Rhea" id="RHEA-COMP:16892"/>
        <dbReference type="Rhea" id="RHEA-COMP:16893"/>
        <dbReference type="Rhea" id="RHEA-COMP:16894"/>
        <dbReference type="Rhea" id="RHEA-COMP:16895"/>
        <dbReference type="ChEBI" id="CHEBI:15377"/>
        <dbReference type="ChEBI" id="CHEBI:15378"/>
        <dbReference type="ChEBI" id="CHEBI:29033"/>
        <dbReference type="ChEBI" id="CHEBI:29034"/>
        <dbReference type="ChEBI" id="CHEBI:29969"/>
        <dbReference type="ChEBI" id="CHEBI:29979"/>
        <dbReference type="ChEBI" id="CHEBI:33190"/>
        <dbReference type="ChEBI" id="CHEBI:58354"/>
        <dbReference type="ChEBI" id="CHEBI:143915"/>
        <dbReference type="ChEBI" id="CHEBI:157692"/>
    </reaction>
    <physiologicalReaction direction="left-to-right" evidence="11">
        <dbReference type="Rhea" id="RHEA:65757"/>
    </physiologicalReaction>
</comment>
<protein>
    <recommendedName>
        <fullName evidence="10">Thiamine pyrimidine synthase</fullName>
    </recommendedName>
</protein>
<organism evidence="14 15">
    <name type="scientific">Meridianimarinicoccus roseus</name>
    <dbReference type="NCBI Taxonomy" id="2072018"/>
    <lineage>
        <taxon>Bacteria</taxon>
        <taxon>Pseudomonadati</taxon>
        <taxon>Pseudomonadota</taxon>
        <taxon>Alphaproteobacteria</taxon>
        <taxon>Rhodobacterales</taxon>
        <taxon>Paracoccaceae</taxon>
        <taxon>Meridianimarinicoccus</taxon>
    </lineage>
</organism>
<dbReference type="SUPFAM" id="SSF53850">
    <property type="entry name" value="Periplasmic binding protein-like II"/>
    <property type="match status" value="1"/>
</dbReference>
<keyword evidence="9" id="KW-0408">Iron</keyword>
<evidence type="ECO:0000256" key="12">
    <source>
        <dbReference type="SAM" id="SignalP"/>
    </source>
</evidence>
<dbReference type="AlphaFoldDB" id="A0A2V2LF40"/>
<evidence type="ECO:0000259" key="13">
    <source>
        <dbReference type="Pfam" id="PF09084"/>
    </source>
</evidence>
<dbReference type="OrthoDB" id="9815602at2"/>
<gene>
    <name evidence="14" type="ORF">DKT77_02325</name>
</gene>
<evidence type="ECO:0000256" key="10">
    <source>
        <dbReference type="ARBA" id="ARBA00033171"/>
    </source>
</evidence>
<evidence type="ECO:0000256" key="5">
    <source>
        <dbReference type="ARBA" id="ARBA00022679"/>
    </source>
</evidence>
<dbReference type="EMBL" id="QGKU01000008">
    <property type="protein sequence ID" value="PWR04238.1"/>
    <property type="molecule type" value="Genomic_DNA"/>
</dbReference>
<comment type="pathway">
    <text evidence="2">Cofactor biosynthesis; thiamine diphosphate biosynthesis.</text>
</comment>
<reference evidence="14 15" key="1">
    <citation type="submission" date="2018-05" db="EMBL/GenBank/DDBJ databases">
        <title>Rhodobacteraceae gen. nov., sp. nov. isolated from sea water.</title>
        <authorList>
            <person name="Ren Y."/>
        </authorList>
    </citation>
    <scope>NUCLEOTIDE SEQUENCE [LARGE SCALE GENOMIC DNA]</scope>
    <source>
        <strain evidence="14 15">TG-679</strain>
    </source>
</reference>
<dbReference type="PANTHER" id="PTHR31528">
    <property type="entry name" value="4-AMINO-5-HYDROXYMETHYL-2-METHYLPYRIMIDINE PHOSPHATE SYNTHASE THI11-RELATED"/>
    <property type="match status" value="1"/>
</dbReference>
<keyword evidence="15" id="KW-1185">Reference proteome</keyword>
<comment type="caution">
    <text evidence="14">The sequence shown here is derived from an EMBL/GenBank/DDBJ whole genome shotgun (WGS) entry which is preliminary data.</text>
</comment>
<evidence type="ECO:0000256" key="8">
    <source>
        <dbReference type="ARBA" id="ARBA00022977"/>
    </source>
</evidence>
<evidence type="ECO:0000256" key="11">
    <source>
        <dbReference type="ARBA" id="ARBA00048179"/>
    </source>
</evidence>
<dbReference type="InterPro" id="IPR027939">
    <property type="entry name" value="NMT1/THI5"/>
</dbReference>
<sequence length="339" mass="35794">MKTLLKAALAAVALSATATAPVLAEDIPIRFTLDWKIQGVHAWFYLAKEKGYFAEEGLDVTIDQGEGSAATVTRIMSGAYDAGFGDMNAIIQNAATTPETAPVMVYQIYNQPPFAVLTKTGGPIGTLGDLEGRKVGAPPGSASTKLFPALADAAGFDAEQVEVISVAPNLQEQMLIQGQVDGSLVFNVTSYLNIIGLGMDPDTDFTWFPYGAAGLDIYSNGVMVSPALLADHPEAVSGMVKAIARAMADVMADPEAGVAVIKQIEPLSNAELELKRLDFALTNLIRSDESKANGIGAVDEARLARSIAVIRDLYDLPATPEPGAVFSDAFLPPMELRAF</sequence>
<evidence type="ECO:0000313" key="14">
    <source>
        <dbReference type="EMBL" id="PWR04238.1"/>
    </source>
</evidence>
<evidence type="ECO:0000256" key="9">
    <source>
        <dbReference type="ARBA" id="ARBA00023004"/>
    </source>
</evidence>
<keyword evidence="6" id="KW-0479">Metal-binding</keyword>
<dbReference type="GO" id="GO:0046872">
    <property type="term" value="F:metal ion binding"/>
    <property type="evidence" value="ECO:0007669"/>
    <property type="project" value="UniProtKB-KW"/>
</dbReference>
<proteinExistence type="inferred from homology"/>
<dbReference type="RefSeq" id="WP_109810139.1">
    <property type="nucleotide sequence ID" value="NZ_QGKU01000008.1"/>
</dbReference>
<evidence type="ECO:0000256" key="7">
    <source>
        <dbReference type="ARBA" id="ARBA00022898"/>
    </source>
</evidence>
<accession>A0A2V2LF40</accession>
<comment type="function">
    <text evidence="1">Responsible for the formation of the pyrimidine heterocycle in the thiamine biosynthesis pathway. Catalyzes the formation of hydroxymethylpyrimidine phosphate (HMP-P) from histidine and pyridoxal phosphate (PLP). The protein uses PLP and the active site histidine to form HMP-P, generating an inactive enzyme. The enzyme can only undergo a single turnover, which suggests it is a suicide enzyme.</text>
</comment>
<keyword evidence="7" id="KW-0663">Pyridoxal phosphate</keyword>
<dbReference type="PANTHER" id="PTHR31528:SF1">
    <property type="entry name" value="4-AMINO-5-HYDROXYMETHYL-2-METHYLPYRIMIDINE PHOSPHATE SYNTHASE THI11-RELATED"/>
    <property type="match status" value="1"/>
</dbReference>
<keyword evidence="8" id="KW-0784">Thiamine biosynthesis</keyword>
<dbReference type="InterPro" id="IPR015168">
    <property type="entry name" value="SsuA/THI5"/>
</dbReference>